<feature type="region of interest" description="Disordered" evidence="1">
    <location>
        <begin position="22"/>
        <end position="46"/>
    </location>
</feature>
<dbReference type="Gene3D" id="1.25.40.10">
    <property type="entry name" value="Tetratricopeptide repeat domain"/>
    <property type="match status" value="1"/>
</dbReference>
<evidence type="ECO:0000256" key="1">
    <source>
        <dbReference type="SAM" id="MobiDB-lite"/>
    </source>
</evidence>
<evidence type="ECO:0000313" key="2">
    <source>
        <dbReference type="EMBL" id="KIM27511.1"/>
    </source>
</evidence>
<dbReference type="InterPro" id="IPR011990">
    <property type="entry name" value="TPR-like_helical_dom_sf"/>
</dbReference>
<keyword evidence="3" id="KW-1185">Reference proteome</keyword>
<proteinExistence type="predicted"/>
<protein>
    <recommendedName>
        <fullName evidence="4">Pentacotripeptide-repeat region of PRORP domain-containing protein</fullName>
    </recommendedName>
</protein>
<organism evidence="2 3">
    <name type="scientific">Serendipita vermifera MAFF 305830</name>
    <dbReference type="NCBI Taxonomy" id="933852"/>
    <lineage>
        <taxon>Eukaryota</taxon>
        <taxon>Fungi</taxon>
        <taxon>Dikarya</taxon>
        <taxon>Basidiomycota</taxon>
        <taxon>Agaricomycotina</taxon>
        <taxon>Agaricomycetes</taxon>
        <taxon>Sebacinales</taxon>
        <taxon>Serendipitaceae</taxon>
        <taxon>Serendipita</taxon>
    </lineage>
</organism>
<dbReference type="AlphaFoldDB" id="A0A0C3B7T9"/>
<dbReference type="STRING" id="933852.A0A0C3B7T9"/>
<evidence type="ECO:0008006" key="4">
    <source>
        <dbReference type="Google" id="ProtNLM"/>
    </source>
</evidence>
<gene>
    <name evidence="2" type="ORF">M408DRAFT_24447</name>
</gene>
<dbReference type="OrthoDB" id="185373at2759"/>
<evidence type="ECO:0000313" key="3">
    <source>
        <dbReference type="Proteomes" id="UP000054097"/>
    </source>
</evidence>
<reference evidence="3" key="2">
    <citation type="submission" date="2015-01" db="EMBL/GenBank/DDBJ databases">
        <title>Evolutionary Origins and Diversification of the Mycorrhizal Mutualists.</title>
        <authorList>
            <consortium name="DOE Joint Genome Institute"/>
            <consortium name="Mycorrhizal Genomics Consortium"/>
            <person name="Kohler A."/>
            <person name="Kuo A."/>
            <person name="Nagy L.G."/>
            <person name="Floudas D."/>
            <person name="Copeland A."/>
            <person name="Barry K.W."/>
            <person name="Cichocki N."/>
            <person name="Veneault-Fourrey C."/>
            <person name="LaButti K."/>
            <person name="Lindquist E.A."/>
            <person name="Lipzen A."/>
            <person name="Lundell T."/>
            <person name="Morin E."/>
            <person name="Murat C."/>
            <person name="Riley R."/>
            <person name="Ohm R."/>
            <person name="Sun H."/>
            <person name="Tunlid A."/>
            <person name="Henrissat B."/>
            <person name="Grigoriev I.V."/>
            <person name="Hibbett D.S."/>
            <person name="Martin F."/>
        </authorList>
    </citation>
    <scope>NUCLEOTIDE SEQUENCE [LARGE SCALE GENOMIC DNA]</scope>
    <source>
        <strain evidence="3">MAFF 305830</strain>
    </source>
</reference>
<accession>A0A0C3B7T9</accession>
<sequence length="541" mass="61513">MTHALRSMPKVPKCGVSRLGITSVKSARGGPSTHSPSLTKPAREPISAPEKQIKTLSHRVKCALSTSGPHAALEFSKHLLDHSSKIPVSNRGLFLQTCIDHFLAAGHWNPAYKLYRLMRMEGLPGRAEALTRLLNKSHESKATAFLIDDVVSDASQVLEKFDEPELCAIVSHLVRTKVDIHVIRDLVAKFEEKKGHGWKPTWKFYALRAQAEAQNGYDLVAEKFFKMGRMEIGYMKKRRELNPTEYHDAKQDLYTRLFRGHAKFDRTRHMFYNDLLWRMKQDKTAPTQEIANIVIEMFRREGKGNKAFAFYRAMRHADPVIPPNSTTFRHLFTLLIPPHSSGWELACDRRHLFQHMTGQHAKDTKGRLTSFSRAMDTAVLNAALRLFMVKRDYAAASVTVKTFPVCSITPDADTHACVLNPLKQRITKEIMANPRSGVLLWSDRMLGEVIQMWDGRWRFALNNMLIRTVRQVSGSVLQAGIDVHLLLDLLRRAIICSADLWPGQNPAEDNAIVTKEITRAIRHMLPKHIDTSKWHNDLVSA</sequence>
<reference evidence="2 3" key="1">
    <citation type="submission" date="2014-04" db="EMBL/GenBank/DDBJ databases">
        <authorList>
            <consortium name="DOE Joint Genome Institute"/>
            <person name="Kuo A."/>
            <person name="Zuccaro A."/>
            <person name="Kohler A."/>
            <person name="Nagy L.G."/>
            <person name="Floudas D."/>
            <person name="Copeland A."/>
            <person name="Barry K.W."/>
            <person name="Cichocki N."/>
            <person name="Veneault-Fourrey C."/>
            <person name="LaButti K."/>
            <person name="Lindquist E.A."/>
            <person name="Lipzen A."/>
            <person name="Lundell T."/>
            <person name="Morin E."/>
            <person name="Murat C."/>
            <person name="Sun H."/>
            <person name="Tunlid A."/>
            <person name="Henrissat B."/>
            <person name="Grigoriev I.V."/>
            <person name="Hibbett D.S."/>
            <person name="Martin F."/>
            <person name="Nordberg H.P."/>
            <person name="Cantor M.N."/>
            <person name="Hua S.X."/>
        </authorList>
    </citation>
    <scope>NUCLEOTIDE SEQUENCE [LARGE SCALE GENOMIC DNA]</scope>
    <source>
        <strain evidence="2 3">MAFF 305830</strain>
    </source>
</reference>
<dbReference type="Proteomes" id="UP000054097">
    <property type="component" value="Unassembled WGS sequence"/>
</dbReference>
<dbReference type="HOGENOM" id="CLU_503595_0_0_1"/>
<dbReference type="EMBL" id="KN824298">
    <property type="protein sequence ID" value="KIM27511.1"/>
    <property type="molecule type" value="Genomic_DNA"/>
</dbReference>
<name>A0A0C3B7T9_SERVB</name>